<dbReference type="AlphaFoldDB" id="A0A9P6BW47"/>
<dbReference type="OrthoDB" id="759142at2759"/>
<organism evidence="1 2">
    <name type="scientific">Macrolepiota fuliginosa MF-IS2</name>
    <dbReference type="NCBI Taxonomy" id="1400762"/>
    <lineage>
        <taxon>Eukaryota</taxon>
        <taxon>Fungi</taxon>
        <taxon>Dikarya</taxon>
        <taxon>Basidiomycota</taxon>
        <taxon>Agaricomycotina</taxon>
        <taxon>Agaricomycetes</taxon>
        <taxon>Agaricomycetidae</taxon>
        <taxon>Agaricales</taxon>
        <taxon>Agaricineae</taxon>
        <taxon>Agaricaceae</taxon>
        <taxon>Macrolepiota</taxon>
    </lineage>
</organism>
<protein>
    <submittedName>
        <fullName evidence="1">Uncharacterized protein</fullName>
    </submittedName>
</protein>
<sequence>MAEIPFSHDWIWCGFISVCLKNQVEGDMPYNKASKLSAVIDLDVNIGADAVDYKAIVNQESLSSLETEMCKLGGEIKEILEELEYLK</sequence>
<comment type="caution">
    <text evidence="1">The sequence shown here is derived from an EMBL/GenBank/DDBJ whole genome shotgun (WGS) entry which is preliminary data.</text>
</comment>
<proteinExistence type="predicted"/>
<dbReference type="EMBL" id="MU152765">
    <property type="protein sequence ID" value="KAF9440198.1"/>
    <property type="molecule type" value="Genomic_DNA"/>
</dbReference>
<name>A0A9P6BW47_9AGAR</name>
<evidence type="ECO:0000313" key="1">
    <source>
        <dbReference type="EMBL" id="KAF9440198.1"/>
    </source>
</evidence>
<reference evidence="1" key="1">
    <citation type="submission" date="2020-11" db="EMBL/GenBank/DDBJ databases">
        <authorList>
            <consortium name="DOE Joint Genome Institute"/>
            <person name="Ahrendt S."/>
            <person name="Riley R."/>
            <person name="Andreopoulos W."/>
            <person name="Labutti K."/>
            <person name="Pangilinan J."/>
            <person name="Ruiz-Duenas F.J."/>
            <person name="Barrasa J.M."/>
            <person name="Sanchez-Garcia M."/>
            <person name="Camarero S."/>
            <person name="Miyauchi S."/>
            <person name="Serrano A."/>
            <person name="Linde D."/>
            <person name="Babiker R."/>
            <person name="Drula E."/>
            <person name="Ayuso-Fernandez I."/>
            <person name="Pacheco R."/>
            <person name="Padilla G."/>
            <person name="Ferreira P."/>
            <person name="Barriuso J."/>
            <person name="Kellner H."/>
            <person name="Castanera R."/>
            <person name="Alfaro M."/>
            <person name="Ramirez L."/>
            <person name="Pisabarro A.G."/>
            <person name="Kuo A."/>
            <person name="Tritt A."/>
            <person name="Lipzen A."/>
            <person name="He G."/>
            <person name="Yan M."/>
            <person name="Ng V."/>
            <person name="Cullen D."/>
            <person name="Martin F."/>
            <person name="Rosso M.-N."/>
            <person name="Henrissat B."/>
            <person name="Hibbett D."/>
            <person name="Martinez A.T."/>
            <person name="Grigoriev I.V."/>
        </authorList>
    </citation>
    <scope>NUCLEOTIDE SEQUENCE</scope>
    <source>
        <strain evidence="1">MF-IS2</strain>
    </source>
</reference>
<gene>
    <name evidence="1" type="ORF">P691DRAFT_768141</name>
</gene>
<accession>A0A9P6BW47</accession>
<keyword evidence="2" id="KW-1185">Reference proteome</keyword>
<dbReference type="Proteomes" id="UP000807342">
    <property type="component" value="Unassembled WGS sequence"/>
</dbReference>
<evidence type="ECO:0000313" key="2">
    <source>
        <dbReference type="Proteomes" id="UP000807342"/>
    </source>
</evidence>